<protein>
    <recommendedName>
        <fullName evidence="6">Yip1 domain-containing protein</fullName>
    </recommendedName>
</protein>
<evidence type="ECO:0000313" key="3">
    <source>
        <dbReference type="EMBL" id="PQO47130.1"/>
    </source>
</evidence>
<dbReference type="AlphaFoldDB" id="A0A2S8F250"/>
<evidence type="ECO:0000313" key="2">
    <source>
        <dbReference type="EMBL" id="PQO26248.1"/>
    </source>
</evidence>
<comment type="caution">
    <text evidence="2">The sequence shown here is derived from an EMBL/GenBank/DDBJ whole genome shotgun (WGS) entry which is preliminary data.</text>
</comment>
<evidence type="ECO:0000313" key="5">
    <source>
        <dbReference type="Proteomes" id="UP000239388"/>
    </source>
</evidence>
<reference evidence="4 5" key="1">
    <citation type="submission" date="2018-02" db="EMBL/GenBank/DDBJ databases">
        <title>Comparative genomes isolates from brazilian mangrove.</title>
        <authorList>
            <person name="Araujo J.E."/>
            <person name="Taketani R.G."/>
            <person name="Silva M.C.P."/>
            <person name="Loureco M.V."/>
            <person name="Andreote F.D."/>
        </authorList>
    </citation>
    <scope>NUCLEOTIDE SEQUENCE [LARGE SCALE GENOMIC DNA]</scope>
    <source>
        <strain evidence="2 5">NAP PRIS-MGV</strain>
        <strain evidence="3 4">Nap-Phe MGV</strain>
    </source>
</reference>
<dbReference type="OrthoDB" id="287247at2"/>
<feature type="transmembrane region" description="Helical" evidence="1">
    <location>
        <begin position="20"/>
        <end position="37"/>
    </location>
</feature>
<dbReference type="Proteomes" id="UP000237819">
    <property type="component" value="Unassembled WGS sequence"/>
</dbReference>
<gene>
    <name evidence="3" type="ORF">C5Y93_03555</name>
    <name evidence="2" type="ORF">C5Y98_30845</name>
</gene>
<dbReference type="EMBL" id="PUHZ01000005">
    <property type="protein sequence ID" value="PQO47130.1"/>
    <property type="molecule type" value="Genomic_DNA"/>
</dbReference>
<feature type="transmembrane region" description="Helical" evidence="1">
    <location>
        <begin position="58"/>
        <end position="83"/>
    </location>
</feature>
<dbReference type="EMBL" id="PUIB01000032">
    <property type="protein sequence ID" value="PQO26248.1"/>
    <property type="molecule type" value="Genomic_DNA"/>
</dbReference>
<name>A0A2S8F250_9BACT</name>
<keyword evidence="1" id="KW-0472">Membrane</keyword>
<dbReference type="Proteomes" id="UP000239388">
    <property type="component" value="Unassembled WGS sequence"/>
</dbReference>
<accession>A0A2S8F250</accession>
<evidence type="ECO:0000256" key="1">
    <source>
        <dbReference type="SAM" id="Phobius"/>
    </source>
</evidence>
<keyword evidence="1" id="KW-1133">Transmembrane helix</keyword>
<sequence>MADDIEDFFRTRILRHPTTWLFAAIGFAYGGYSNFSLRESRRAAGEPLQTASLMTDRLLDITLGGTVQVILLLIAIYVVAGLLEKTNVWLRQSVVLAIYVGSNVLIRVL</sequence>
<dbReference type="RefSeq" id="WP_105334018.1">
    <property type="nucleotide sequence ID" value="NZ_PUHZ01000005.1"/>
</dbReference>
<organism evidence="2 5">
    <name type="scientific">Blastopirellula marina</name>
    <dbReference type="NCBI Taxonomy" id="124"/>
    <lineage>
        <taxon>Bacteria</taxon>
        <taxon>Pseudomonadati</taxon>
        <taxon>Planctomycetota</taxon>
        <taxon>Planctomycetia</taxon>
        <taxon>Pirellulales</taxon>
        <taxon>Pirellulaceae</taxon>
        <taxon>Blastopirellula</taxon>
    </lineage>
</organism>
<proteinExistence type="predicted"/>
<keyword evidence="1" id="KW-0812">Transmembrane</keyword>
<evidence type="ECO:0008006" key="6">
    <source>
        <dbReference type="Google" id="ProtNLM"/>
    </source>
</evidence>
<evidence type="ECO:0000313" key="4">
    <source>
        <dbReference type="Proteomes" id="UP000237819"/>
    </source>
</evidence>